<dbReference type="PANTHER" id="PTHR30193">
    <property type="entry name" value="ABC TRANSPORTER PERMEASE PROTEIN"/>
    <property type="match status" value="1"/>
</dbReference>
<evidence type="ECO:0000313" key="11">
    <source>
        <dbReference type="Proteomes" id="UP001501591"/>
    </source>
</evidence>
<evidence type="ECO:0000256" key="1">
    <source>
        <dbReference type="ARBA" id="ARBA00004651"/>
    </source>
</evidence>
<evidence type="ECO:0000256" key="7">
    <source>
        <dbReference type="RuleBase" id="RU363032"/>
    </source>
</evidence>
<comment type="similarity">
    <text evidence="7">Belongs to the binding-protein-dependent transport system permease family.</text>
</comment>
<feature type="transmembrane region" description="Helical" evidence="7">
    <location>
        <begin position="40"/>
        <end position="58"/>
    </location>
</feature>
<keyword evidence="11" id="KW-1185">Reference proteome</keyword>
<dbReference type="RefSeq" id="WP_344818721.1">
    <property type="nucleotide sequence ID" value="NZ_BAABCP010000001.1"/>
</dbReference>
<dbReference type="InterPro" id="IPR000515">
    <property type="entry name" value="MetI-like"/>
</dbReference>
<organism evidence="10 11">
    <name type="scientific">Microbacterium soli</name>
    <dbReference type="NCBI Taxonomy" id="446075"/>
    <lineage>
        <taxon>Bacteria</taxon>
        <taxon>Bacillati</taxon>
        <taxon>Actinomycetota</taxon>
        <taxon>Actinomycetes</taxon>
        <taxon>Micrococcales</taxon>
        <taxon>Microbacteriaceae</taxon>
        <taxon>Microbacterium</taxon>
    </lineage>
</organism>
<dbReference type="Pfam" id="PF00528">
    <property type="entry name" value="BPD_transp_1"/>
    <property type="match status" value="1"/>
</dbReference>
<protein>
    <submittedName>
        <fullName evidence="10">Sugar ABC transporter permease</fullName>
    </submittedName>
</protein>
<evidence type="ECO:0000313" key="10">
    <source>
        <dbReference type="EMBL" id="GAA3936132.1"/>
    </source>
</evidence>
<dbReference type="EMBL" id="BAABCP010000001">
    <property type="protein sequence ID" value="GAA3936132.1"/>
    <property type="molecule type" value="Genomic_DNA"/>
</dbReference>
<keyword evidence="3" id="KW-1003">Cell membrane</keyword>
<dbReference type="InterPro" id="IPR051393">
    <property type="entry name" value="ABC_transporter_permease"/>
</dbReference>
<dbReference type="Gene3D" id="1.10.3720.10">
    <property type="entry name" value="MetI-like"/>
    <property type="match status" value="1"/>
</dbReference>
<feature type="transmembrane region" description="Helical" evidence="7">
    <location>
        <begin position="133"/>
        <end position="153"/>
    </location>
</feature>
<feature type="transmembrane region" description="Helical" evidence="7">
    <location>
        <begin position="100"/>
        <end position="121"/>
    </location>
</feature>
<evidence type="ECO:0000256" key="6">
    <source>
        <dbReference type="ARBA" id="ARBA00023136"/>
    </source>
</evidence>
<feature type="transmembrane region" description="Helical" evidence="7">
    <location>
        <begin position="182"/>
        <end position="204"/>
    </location>
</feature>
<accession>A0ABP7N3T8</accession>
<dbReference type="SUPFAM" id="SSF161098">
    <property type="entry name" value="MetI-like"/>
    <property type="match status" value="1"/>
</dbReference>
<evidence type="ECO:0000256" key="5">
    <source>
        <dbReference type="ARBA" id="ARBA00022989"/>
    </source>
</evidence>
<name>A0ABP7N3T8_9MICO</name>
<keyword evidence="4 7" id="KW-0812">Transmembrane</keyword>
<feature type="compositionally biased region" description="Basic and acidic residues" evidence="8">
    <location>
        <begin position="7"/>
        <end position="20"/>
    </location>
</feature>
<reference evidence="11" key="1">
    <citation type="journal article" date="2019" name="Int. J. Syst. Evol. Microbiol.">
        <title>The Global Catalogue of Microorganisms (GCM) 10K type strain sequencing project: providing services to taxonomists for standard genome sequencing and annotation.</title>
        <authorList>
            <consortium name="The Broad Institute Genomics Platform"/>
            <consortium name="The Broad Institute Genome Sequencing Center for Infectious Disease"/>
            <person name="Wu L."/>
            <person name="Ma J."/>
        </authorList>
    </citation>
    <scope>NUCLEOTIDE SEQUENCE [LARGE SCALE GENOMIC DNA]</scope>
    <source>
        <strain evidence="11">JCM 17024</strain>
    </source>
</reference>
<feature type="transmembrane region" description="Helical" evidence="7">
    <location>
        <begin position="239"/>
        <end position="261"/>
    </location>
</feature>
<dbReference type="PROSITE" id="PS50928">
    <property type="entry name" value="ABC_TM1"/>
    <property type="match status" value="1"/>
</dbReference>
<proteinExistence type="inferred from homology"/>
<gene>
    <name evidence="10" type="ORF">GCM10022383_13070</name>
</gene>
<feature type="region of interest" description="Disordered" evidence="8">
    <location>
        <begin position="1"/>
        <end position="28"/>
    </location>
</feature>
<dbReference type="PANTHER" id="PTHR30193:SF37">
    <property type="entry name" value="INNER MEMBRANE ABC TRANSPORTER PERMEASE PROTEIN YCJO"/>
    <property type="match status" value="1"/>
</dbReference>
<feature type="domain" description="ABC transmembrane type-1" evidence="9">
    <location>
        <begin position="96"/>
        <end position="308"/>
    </location>
</feature>
<comment type="caution">
    <text evidence="10">The sequence shown here is derived from an EMBL/GenBank/DDBJ whole genome shotgun (WGS) entry which is preliminary data.</text>
</comment>
<evidence type="ECO:0000256" key="3">
    <source>
        <dbReference type="ARBA" id="ARBA00022475"/>
    </source>
</evidence>
<evidence type="ECO:0000256" key="2">
    <source>
        <dbReference type="ARBA" id="ARBA00022448"/>
    </source>
</evidence>
<keyword evidence="5 7" id="KW-1133">Transmembrane helix</keyword>
<evidence type="ECO:0000259" key="9">
    <source>
        <dbReference type="PROSITE" id="PS50928"/>
    </source>
</evidence>
<keyword evidence="6 7" id="KW-0472">Membrane</keyword>
<comment type="subcellular location">
    <subcellularLocation>
        <location evidence="1 7">Cell membrane</location>
        <topology evidence="1 7">Multi-pass membrane protein</topology>
    </subcellularLocation>
</comment>
<sequence>MTTAARAVRDPGRTRGDAHRSPAANRGRATPRFAGRRLDLLYLPALAVLGVFMLWPLLNGVLLSLTDWDGFSPGRSFVGAENYLRLFDDPNFRTALGNTFLYGVGSTLLQQVIGLSLALALDGHVRGRGIARAIIYLPVLVSPVVMGTMYYLFLSYNGGGLNDLVIALGGERTAWFSDSGTAIVLIVIVNSLQFVGISMVIYLAGLQSIPTMYYEAARLDGANAVRTFRSITMPMLQPAFATSVVLNLIGGMKLFDIIQVLTAGGPGYSTHSVSTLIAKMYFGSQRAGYASAMGVVLFLIIAVFTLVLNTALNRRRLEEL</sequence>
<feature type="transmembrane region" description="Helical" evidence="7">
    <location>
        <begin position="289"/>
        <end position="312"/>
    </location>
</feature>
<dbReference type="CDD" id="cd06261">
    <property type="entry name" value="TM_PBP2"/>
    <property type="match status" value="1"/>
</dbReference>
<keyword evidence="2 7" id="KW-0813">Transport</keyword>
<evidence type="ECO:0000256" key="8">
    <source>
        <dbReference type="SAM" id="MobiDB-lite"/>
    </source>
</evidence>
<dbReference type="InterPro" id="IPR035906">
    <property type="entry name" value="MetI-like_sf"/>
</dbReference>
<dbReference type="Proteomes" id="UP001501591">
    <property type="component" value="Unassembled WGS sequence"/>
</dbReference>
<evidence type="ECO:0000256" key="4">
    <source>
        <dbReference type="ARBA" id="ARBA00022692"/>
    </source>
</evidence>